<feature type="transmembrane region" description="Helical" evidence="1">
    <location>
        <begin position="261"/>
        <end position="278"/>
    </location>
</feature>
<organism evidence="2">
    <name type="scientific">Eutreptiella gymnastica</name>
    <dbReference type="NCBI Taxonomy" id="73025"/>
    <lineage>
        <taxon>Eukaryota</taxon>
        <taxon>Discoba</taxon>
        <taxon>Euglenozoa</taxon>
        <taxon>Euglenida</taxon>
        <taxon>Spirocuta</taxon>
        <taxon>Euglenophyceae</taxon>
        <taxon>Eutreptiales</taxon>
        <taxon>Eutreptiaceae</taxon>
        <taxon>Eutreptiella</taxon>
    </lineage>
</organism>
<name>A0A7S4D2U2_9EUGL</name>
<feature type="transmembrane region" description="Helical" evidence="1">
    <location>
        <begin position="219"/>
        <end position="241"/>
    </location>
</feature>
<protein>
    <submittedName>
        <fullName evidence="2">Uncharacterized protein</fullName>
    </submittedName>
</protein>
<dbReference type="AlphaFoldDB" id="A0A7S4D2U2"/>
<keyword evidence="1" id="KW-1133">Transmembrane helix</keyword>
<evidence type="ECO:0000256" key="1">
    <source>
        <dbReference type="SAM" id="Phobius"/>
    </source>
</evidence>
<proteinExistence type="predicted"/>
<keyword evidence="1" id="KW-0812">Transmembrane</keyword>
<sequence>MPGETEEKKPLVEQKAQHIKDKDETSGAMTMLLFLIMVVMSSMEPVISKWAVPEADAKKPWHLRPSKVSIEVWNYLLVLVISSILIKFTQEKGSLKKCLDWQNGMRHFVIVEAFHGSSRVTKLFALSAGASSSLMKVITQVKLLVTGLLNRMVGRVVTLTQWMLIAAVTVLVFSFIQCSAEVDGARKAMALAKDANGNELWLGYLPPAWIPKAAAKVGFLAQNAIVLLCAFSALLSTLSLFRGDLAFKANKYHFLIQMVQARAVGFVVVFAIGVWSFWNDYSKTFSPNGKWVDEAGVSHTGNMAEVHGYAQMDKISLFFQLIFCFKNWSPNMFVNVLFQTGLAYTITYVLKSLDALWKGMGSALSVAGTFVLEMVLLPLIYNGGKGAFDALVKKDAVFKDQLKSWSSTELAVVLGIVFAVAAYGVTKLELKQHEEAKKKAVAEAIKNVTEGKKGEQNA</sequence>
<feature type="transmembrane region" description="Helical" evidence="1">
    <location>
        <begin position="32"/>
        <end position="52"/>
    </location>
</feature>
<feature type="transmembrane region" description="Helical" evidence="1">
    <location>
        <begin position="410"/>
        <end position="430"/>
    </location>
</feature>
<feature type="transmembrane region" description="Helical" evidence="1">
    <location>
        <begin position="72"/>
        <end position="89"/>
    </location>
</feature>
<dbReference type="EMBL" id="HBJA01072712">
    <property type="protein sequence ID" value="CAE0814415.1"/>
    <property type="molecule type" value="Transcribed_RNA"/>
</dbReference>
<feature type="transmembrane region" description="Helical" evidence="1">
    <location>
        <begin position="362"/>
        <end position="381"/>
    </location>
</feature>
<reference evidence="2" key="1">
    <citation type="submission" date="2021-01" db="EMBL/GenBank/DDBJ databases">
        <authorList>
            <person name="Corre E."/>
            <person name="Pelletier E."/>
            <person name="Niang G."/>
            <person name="Scheremetjew M."/>
            <person name="Finn R."/>
            <person name="Kale V."/>
            <person name="Holt S."/>
            <person name="Cochrane G."/>
            <person name="Meng A."/>
            <person name="Brown T."/>
            <person name="Cohen L."/>
        </authorList>
    </citation>
    <scope>NUCLEOTIDE SEQUENCE</scope>
    <source>
        <strain evidence="2">CCMP1594</strain>
    </source>
</reference>
<accession>A0A7S4D2U2</accession>
<gene>
    <name evidence="2" type="ORF">EGYM00163_LOCUS25569</name>
</gene>
<keyword evidence="1" id="KW-0472">Membrane</keyword>
<feature type="transmembrane region" description="Helical" evidence="1">
    <location>
        <begin position="156"/>
        <end position="176"/>
    </location>
</feature>
<evidence type="ECO:0000313" key="2">
    <source>
        <dbReference type="EMBL" id="CAE0814415.1"/>
    </source>
</evidence>
<feature type="transmembrane region" description="Helical" evidence="1">
    <location>
        <begin position="332"/>
        <end position="350"/>
    </location>
</feature>